<dbReference type="InterPro" id="IPR028098">
    <property type="entry name" value="Glyco_trans_4-like_N"/>
</dbReference>
<dbReference type="SUPFAM" id="SSF53756">
    <property type="entry name" value="UDP-Glycosyltransferase/glycogen phosphorylase"/>
    <property type="match status" value="1"/>
</dbReference>
<gene>
    <name evidence="5" type="ORF">J4035_18005</name>
</gene>
<dbReference type="RefSeq" id="WP_208290516.1">
    <property type="nucleotide sequence ID" value="NZ_CP074404.1"/>
</dbReference>
<protein>
    <submittedName>
        <fullName evidence="5">Glycosyltransferase family 4 protein</fullName>
    </submittedName>
</protein>
<dbReference type="Gene3D" id="3.40.50.2000">
    <property type="entry name" value="Glycogen Phosphorylase B"/>
    <property type="match status" value="2"/>
</dbReference>
<keyword evidence="2" id="KW-0808">Transferase</keyword>
<feature type="domain" description="Glycosyl transferase family 1" evidence="3">
    <location>
        <begin position="186"/>
        <end position="346"/>
    </location>
</feature>
<evidence type="ECO:0000259" key="4">
    <source>
        <dbReference type="Pfam" id="PF13439"/>
    </source>
</evidence>
<keyword evidence="6" id="KW-1185">Reference proteome</keyword>
<evidence type="ECO:0000256" key="2">
    <source>
        <dbReference type="ARBA" id="ARBA00022679"/>
    </source>
</evidence>
<evidence type="ECO:0000313" key="5">
    <source>
        <dbReference type="EMBL" id="MBO3086543.1"/>
    </source>
</evidence>
<keyword evidence="1" id="KW-0328">Glycosyltransferase</keyword>
<dbReference type="CDD" id="cd03801">
    <property type="entry name" value="GT4_PimA-like"/>
    <property type="match status" value="1"/>
</dbReference>
<dbReference type="EMBL" id="JAGFBM010000010">
    <property type="protein sequence ID" value="MBO3086543.1"/>
    <property type="molecule type" value="Genomic_DNA"/>
</dbReference>
<evidence type="ECO:0000256" key="1">
    <source>
        <dbReference type="ARBA" id="ARBA00022676"/>
    </source>
</evidence>
<dbReference type="Pfam" id="PF00534">
    <property type="entry name" value="Glycos_transf_1"/>
    <property type="match status" value="1"/>
</dbReference>
<reference evidence="5 6" key="1">
    <citation type="submission" date="2021-03" db="EMBL/GenBank/DDBJ databases">
        <title>novel species in genus Cellulomonas.</title>
        <authorList>
            <person name="Zhang G."/>
        </authorList>
    </citation>
    <scope>NUCLEOTIDE SEQUENCE [LARGE SCALE GENOMIC DNA]</scope>
    <source>
        <strain evidence="6">zg-ZUI188</strain>
    </source>
</reference>
<organism evidence="5 6">
    <name type="scientific">Cellulomonas fengjieae</name>
    <dbReference type="NCBI Taxonomy" id="2819978"/>
    <lineage>
        <taxon>Bacteria</taxon>
        <taxon>Bacillati</taxon>
        <taxon>Actinomycetota</taxon>
        <taxon>Actinomycetes</taxon>
        <taxon>Micrococcales</taxon>
        <taxon>Cellulomonadaceae</taxon>
        <taxon>Cellulomonas</taxon>
    </lineage>
</organism>
<dbReference type="Proteomes" id="UP000678317">
    <property type="component" value="Unassembled WGS sequence"/>
</dbReference>
<comment type="caution">
    <text evidence="5">The sequence shown here is derived from an EMBL/GenBank/DDBJ whole genome shotgun (WGS) entry which is preliminary data.</text>
</comment>
<feature type="domain" description="Glycosyltransferase subfamily 4-like N-terminal" evidence="4">
    <location>
        <begin position="21"/>
        <end position="175"/>
    </location>
</feature>
<proteinExistence type="predicted"/>
<name>A0ABS3SLB9_9CELL</name>
<dbReference type="InterPro" id="IPR001296">
    <property type="entry name" value="Glyco_trans_1"/>
</dbReference>
<accession>A0ABS3SLB9</accession>
<sequence length="379" mass="40717">MIVAHPSPDLYGSDLQLLASIEGFRDAGWAVTVTLPRTGPLVAHLLARGADVRITEFPVLSKSLLAPRRLPGLVVATVRALWTIRRDVVASGAAAVWVNTLTEPVWVLAARLARRQVVCHVHEAEEAQPWPVRALLAAPLLLAHRVVVNSAAARRALTQVLPALARRTELVYNGMEGPPDPLPAARRRPGQPFRIALVGRLSPRKGTDVALEAVALLRAGGADAVLDLFGDVFPGYEWFEDQLRRRADEADLRGAVRFHGYVNPVWVPLGEAHAVVVPSRAEPFGNVAVEAMLAERPVVASAVQGLTEIVTDGTGLLAPVDDAPALAGRLRELYDDPDRAAALAAAGLASARDRFGAGRYREQIAQVLGRTAARRQATR</sequence>
<dbReference type="Pfam" id="PF13439">
    <property type="entry name" value="Glyco_transf_4"/>
    <property type="match status" value="1"/>
</dbReference>
<evidence type="ECO:0000259" key="3">
    <source>
        <dbReference type="Pfam" id="PF00534"/>
    </source>
</evidence>
<evidence type="ECO:0000313" key="6">
    <source>
        <dbReference type="Proteomes" id="UP000678317"/>
    </source>
</evidence>
<dbReference type="PANTHER" id="PTHR12526">
    <property type="entry name" value="GLYCOSYLTRANSFERASE"/>
    <property type="match status" value="1"/>
</dbReference>